<dbReference type="GO" id="GO:0005829">
    <property type="term" value="C:cytosol"/>
    <property type="evidence" value="ECO:0007669"/>
    <property type="project" value="TreeGrafter"/>
</dbReference>
<evidence type="ECO:0000256" key="5">
    <source>
        <dbReference type="PIRSR" id="PIRSR604385-3"/>
    </source>
</evidence>
<keyword evidence="4" id="KW-0479">Metal-binding</keyword>
<feature type="short sequence motif" description="Nudix box" evidence="5">
    <location>
        <begin position="86"/>
        <end position="108"/>
    </location>
</feature>
<feature type="binding site" evidence="4">
    <location>
        <position position="105"/>
    </location>
    <ligand>
        <name>Mg(2+)</name>
        <dbReference type="ChEBI" id="CHEBI:18420"/>
        <label>1</label>
    </ligand>
</feature>
<dbReference type="PANTHER" id="PTHR11839:SF18">
    <property type="entry name" value="NUDIX HYDROLASE DOMAIN-CONTAINING PROTEIN"/>
    <property type="match status" value="1"/>
</dbReference>
<dbReference type="PROSITE" id="PS51462">
    <property type="entry name" value="NUDIX"/>
    <property type="match status" value="1"/>
</dbReference>
<dbReference type="SUPFAM" id="SSF55811">
    <property type="entry name" value="Nudix"/>
    <property type="match status" value="1"/>
</dbReference>
<evidence type="ECO:0000313" key="7">
    <source>
        <dbReference type="EMBL" id="GAK59104.1"/>
    </source>
</evidence>
<keyword evidence="8" id="KW-1185">Reference proteome</keyword>
<dbReference type="HOGENOM" id="CLU_062658_6_1_0"/>
<dbReference type="Proteomes" id="UP000030661">
    <property type="component" value="Unassembled WGS sequence"/>
</dbReference>
<dbReference type="PANTHER" id="PTHR11839">
    <property type="entry name" value="UDP/ADP-SUGAR PYROPHOSPHATASE"/>
    <property type="match status" value="1"/>
</dbReference>
<feature type="binding site" evidence="4">
    <location>
        <position position="101"/>
    </location>
    <ligand>
        <name>Mg(2+)</name>
        <dbReference type="ChEBI" id="CHEBI:18420"/>
        <label>1</label>
    </ligand>
</feature>
<dbReference type="GO" id="GO:0006753">
    <property type="term" value="P:nucleoside phosphate metabolic process"/>
    <property type="evidence" value="ECO:0007669"/>
    <property type="project" value="TreeGrafter"/>
</dbReference>
<dbReference type="InterPro" id="IPR004385">
    <property type="entry name" value="NDP_pyrophosphatase"/>
</dbReference>
<dbReference type="Pfam" id="PF00293">
    <property type="entry name" value="NUDIX"/>
    <property type="match status" value="1"/>
</dbReference>
<dbReference type="InterPro" id="IPR015797">
    <property type="entry name" value="NUDIX_hydrolase-like_dom_sf"/>
</dbReference>
<reference evidence="7" key="1">
    <citation type="journal article" date="2015" name="PeerJ">
        <title>First genomic representation of candidate bacterial phylum KSB3 points to enhanced environmental sensing as a trigger of wastewater bulking.</title>
        <authorList>
            <person name="Sekiguchi Y."/>
            <person name="Ohashi A."/>
            <person name="Parks D.H."/>
            <person name="Yamauchi T."/>
            <person name="Tyson G.W."/>
            <person name="Hugenholtz P."/>
        </authorList>
    </citation>
    <scope>NUCLEOTIDE SEQUENCE [LARGE SCALE GENOMIC DNA]</scope>
</reference>
<dbReference type="STRING" id="1499967.U27_06080"/>
<feature type="binding site" evidence="4">
    <location>
        <position position="85"/>
    </location>
    <ligand>
        <name>Mg(2+)</name>
        <dbReference type="ChEBI" id="CHEBI:18420"/>
        <label>1</label>
    </ligand>
</feature>
<sequence>MHVEVKEVHEDYNYKNFFKILRTRLRHEKFDGSMSQEIERLVFERGDSVGVLLYDADEDVVLLTKQFRYPAYLHNGPGWLLEIVAGVQDKGRDMLTVAQSELVEEIGYQAHSLQFLCHFYLSPGGSSERMSLYLGYVHHAKQVHAGGGLASEHEDIQLVRLKFRDALDMIFRGEICDAKTIIALQQLYLLQRHKLPLVNGDMEAR</sequence>
<dbReference type="Gene3D" id="3.90.79.10">
    <property type="entry name" value="Nucleoside Triphosphate Pyrophosphohydrolase"/>
    <property type="match status" value="1"/>
</dbReference>
<dbReference type="NCBIfam" id="TIGR00052">
    <property type="entry name" value="nudix-type nucleoside diphosphatase, YffH/AdpP family"/>
    <property type="match status" value="1"/>
</dbReference>
<accession>A0A081C3E9</accession>
<evidence type="ECO:0000313" key="8">
    <source>
        <dbReference type="Proteomes" id="UP000030661"/>
    </source>
</evidence>
<comment type="cofactor">
    <cofactor evidence="1 4">
        <name>Mg(2+)</name>
        <dbReference type="ChEBI" id="CHEBI:18420"/>
    </cofactor>
</comment>
<evidence type="ECO:0000256" key="1">
    <source>
        <dbReference type="ARBA" id="ARBA00001946"/>
    </source>
</evidence>
<keyword evidence="3 7" id="KW-0378">Hydrolase</keyword>
<keyword evidence="4" id="KW-0460">Magnesium</keyword>
<dbReference type="GO" id="GO:0046872">
    <property type="term" value="F:metal ion binding"/>
    <property type="evidence" value="ECO:0007669"/>
    <property type="project" value="UniProtKB-KW"/>
</dbReference>
<dbReference type="AlphaFoldDB" id="A0A081C3E9"/>
<name>A0A081C3E9_VECG1</name>
<dbReference type="eggNOG" id="COG0494">
    <property type="taxonomic scope" value="Bacteria"/>
</dbReference>
<organism evidence="7">
    <name type="scientific">Vecturithrix granuli</name>
    <dbReference type="NCBI Taxonomy" id="1499967"/>
    <lineage>
        <taxon>Bacteria</taxon>
        <taxon>Candidatus Moduliflexota</taxon>
        <taxon>Candidatus Vecturitrichia</taxon>
        <taxon>Candidatus Vecturitrichales</taxon>
        <taxon>Candidatus Vecturitrichaceae</taxon>
        <taxon>Candidatus Vecturithrix</taxon>
    </lineage>
</organism>
<comment type="subunit">
    <text evidence="2">Homodimer.</text>
</comment>
<evidence type="ECO:0000256" key="4">
    <source>
        <dbReference type="PIRSR" id="PIRSR604385-2"/>
    </source>
</evidence>
<evidence type="ECO:0000256" key="2">
    <source>
        <dbReference type="ARBA" id="ARBA00011738"/>
    </source>
</evidence>
<evidence type="ECO:0000259" key="6">
    <source>
        <dbReference type="PROSITE" id="PS51462"/>
    </source>
</evidence>
<evidence type="ECO:0000256" key="3">
    <source>
        <dbReference type="ARBA" id="ARBA00022801"/>
    </source>
</evidence>
<dbReference type="GO" id="GO:0019693">
    <property type="term" value="P:ribose phosphate metabolic process"/>
    <property type="evidence" value="ECO:0007669"/>
    <property type="project" value="TreeGrafter"/>
</dbReference>
<proteinExistence type="predicted"/>
<feature type="domain" description="Nudix hydrolase" evidence="6">
    <location>
        <begin position="44"/>
        <end position="188"/>
    </location>
</feature>
<gene>
    <name evidence="7" type="ORF">U27_06080</name>
</gene>
<dbReference type="GO" id="GO:0019144">
    <property type="term" value="F:ADP-sugar diphosphatase activity"/>
    <property type="evidence" value="ECO:0007669"/>
    <property type="project" value="TreeGrafter"/>
</dbReference>
<feature type="binding site" evidence="4">
    <location>
        <position position="154"/>
    </location>
    <ligand>
        <name>Mg(2+)</name>
        <dbReference type="ChEBI" id="CHEBI:18420"/>
        <label>1</label>
    </ligand>
</feature>
<dbReference type="InterPro" id="IPR000086">
    <property type="entry name" value="NUDIX_hydrolase_dom"/>
</dbReference>
<protein>
    <submittedName>
        <fullName evidence="7">NUDIX hydrolase</fullName>
    </submittedName>
</protein>
<dbReference type="EMBL" id="DF820469">
    <property type="protein sequence ID" value="GAK59104.1"/>
    <property type="molecule type" value="Genomic_DNA"/>
</dbReference>